<dbReference type="SMART" id="SM00895">
    <property type="entry name" value="FCD"/>
    <property type="match status" value="1"/>
</dbReference>
<dbReference type="InterPro" id="IPR008920">
    <property type="entry name" value="TF_FadR/GntR_C"/>
</dbReference>
<dbReference type="RefSeq" id="WP_344072338.1">
    <property type="nucleotide sequence ID" value="NZ_BAAAPL010000002.1"/>
</dbReference>
<evidence type="ECO:0000259" key="4">
    <source>
        <dbReference type="PROSITE" id="PS50949"/>
    </source>
</evidence>
<dbReference type="PRINTS" id="PR00035">
    <property type="entry name" value="HTHGNTR"/>
</dbReference>
<keyword evidence="6" id="KW-1185">Reference proteome</keyword>
<dbReference type="Gene3D" id="1.10.10.10">
    <property type="entry name" value="Winged helix-like DNA-binding domain superfamily/Winged helix DNA-binding domain"/>
    <property type="match status" value="1"/>
</dbReference>
<dbReference type="Gene3D" id="1.20.120.530">
    <property type="entry name" value="GntR ligand-binding domain-like"/>
    <property type="match status" value="1"/>
</dbReference>
<evidence type="ECO:0000256" key="3">
    <source>
        <dbReference type="ARBA" id="ARBA00023163"/>
    </source>
</evidence>
<organism evidence="5 6">
    <name type="scientific">Microbacterium sediminicola</name>
    <dbReference type="NCBI Taxonomy" id="415210"/>
    <lineage>
        <taxon>Bacteria</taxon>
        <taxon>Bacillati</taxon>
        <taxon>Actinomycetota</taxon>
        <taxon>Actinomycetes</taxon>
        <taxon>Micrococcales</taxon>
        <taxon>Microbacteriaceae</taxon>
        <taxon>Microbacterium</taxon>
    </lineage>
</organism>
<dbReference type="InterPro" id="IPR000524">
    <property type="entry name" value="Tscrpt_reg_HTH_GntR"/>
</dbReference>
<protein>
    <submittedName>
        <fullName evidence="5">FadR/GntR family transcriptional regulator</fullName>
    </submittedName>
</protein>
<evidence type="ECO:0000313" key="5">
    <source>
        <dbReference type="EMBL" id="GAA1702791.1"/>
    </source>
</evidence>
<dbReference type="PANTHER" id="PTHR43537">
    <property type="entry name" value="TRANSCRIPTIONAL REGULATOR, GNTR FAMILY"/>
    <property type="match status" value="1"/>
</dbReference>
<name>A0ABN2ID47_9MICO</name>
<dbReference type="InterPro" id="IPR036388">
    <property type="entry name" value="WH-like_DNA-bd_sf"/>
</dbReference>
<evidence type="ECO:0000313" key="6">
    <source>
        <dbReference type="Proteomes" id="UP001501690"/>
    </source>
</evidence>
<comment type="caution">
    <text evidence="5">The sequence shown here is derived from an EMBL/GenBank/DDBJ whole genome shotgun (WGS) entry which is preliminary data.</text>
</comment>
<dbReference type="SUPFAM" id="SSF48008">
    <property type="entry name" value="GntR ligand-binding domain-like"/>
    <property type="match status" value="1"/>
</dbReference>
<sequence>MSSQGGRDAAPTPRTPFDRIGVAVLRELVETIVSGRIPQGGLFPPEAVLSQEFGVSRTVIRESMKRLQEKGMVTVAQGRGTHVNPMSSWNLLDPLVLTSLIGHDDALGILDDLSVVRGALEAAMAAGMAREHDEDGVARLRASFELMRASMEDSTAFREADVQFHLIVMELSGNLLAENVARVLFERALESTRYHGVDRARAFEMTMAEHEQILAAIEAGDPEAARAAMDAHITDSWERRRLPTAKRS</sequence>
<dbReference type="CDD" id="cd07377">
    <property type="entry name" value="WHTH_GntR"/>
    <property type="match status" value="1"/>
</dbReference>
<dbReference type="Pfam" id="PF07729">
    <property type="entry name" value="FCD"/>
    <property type="match status" value="1"/>
</dbReference>
<proteinExistence type="predicted"/>
<reference evidence="5 6" key="1">
    <citation type="journal article" date="2019" name="Int. J. Syst. Evol. Microbiol.">
        <title>The Global Catalogue of Microorganisms (GCM) 10K type strain sequencing project: providing services to taxonomists for standard genome sequencing and annotation.</title>
        <authorList>
            <consortium name="The Broad Institute Genomics Platform"/>
            <consortium name="The Broad Institute Genome Sequencing Center for Infectious Disease"/>
            <person name="Wu L."/>
            <person name="Ma J."/>
        </authorList>
    </citation>
    <scope>NUCLEOTIDE SEQUENCE [LARGE SCALE GENOMIC DNA]</scope>
    <source>
        <strain evidence="5 6">JCM 15577</strain>
    </source>
</reference>
<dbReference type="PROSITE" id="PS50949">
    <property type="entry name" value="HTH_GNTR"/>
    <property type="match status" value="1"/>
</dbReference>
<dbReference type="InterPro" id="IPR011711">
    <property type="entry name" value="GntR_C"/>
</dbReference>
<dbReference type="EMBL" id="BAAAPL010000002">
    <property type="protein sequence ID" value="GAA1702791.1"/>
    <property type="molecule type" value="Genomic_DNA"/>
</dbReference>
<accession>A0ABN2ID47</accession>
<dbReference type="InterPro" id="IPR036390">
    <property type="entry name" value="WH_DNA-bd_sf"/>
</dbReference>
<keyword evidence="3" id="KW-0804">Transcription</keyword>
<evidence type="ECO:0000256" key="1">
    <source>
        <dbReference type="ARBA" id="ARBA00023015"/>
    </source>
</evidence>
<dbReference type="Pfam" id="PF00392">
    <property type="entry name" value="GntR"/>
    <property type="match status" value="1"/>
</dbReference>
<feature type="domain" description="HTH gntR-type" evidence="4">
    <location>
        <begin position="18"/>
        <end position="86"/>
    </location>
</feature>
<dbReference type="SUPFAM" id="SSF46785">
    <property type="entry name" value="Winged helix' DNA-binding domain"/>
    <property type="match status" value="1"/>
</dbReference>
<dbReference type="Proteomes" id="UP001501690">
    <property type="component" value="Unassembled WGS sequence"/>
</dbReference>
<keyword evidence="2" id="KW-0238">DNA-binding</keyword>
<keyword evidence="1" id="KW-0805">Transcription regulation</keyword>
<dbReference type="SMART" id="SM00345">
    <property type="entry name" value="HTH_GNTR"/>
    <property type="match status" value="1"/>
</dbReference>
<dbReference type="PANTHER" id="PTHR43537:SF44">
    <property type="entry name" value="GNTR FAMILY REGULATORY PROTEIN"/>
    <property type="match status" value="1"/>
</dbReference>
<evidence type="ECO:0000256" key="2">
    <source>
        <dbReference type="ARBA" id="ARBA00023125"/>
    </source>
</evidence>
<gene>
    <name evidence="5" type="ORF">GCM10009808_20950</name>
</gene>